<evidence type="ECO:0000313" key="1">
    <source>
        <dbReference type="EMBL" id="ABH00428.1"/>
    </source>
</evidence>
<evidence type="ECO:0000313" key="2">
    <source>
        <dbReference type="Proteomes" id="UP000008710"/>
    </source>
</evidence>
<dbReference type="HOGENOM" id="CLU_2156380_0_0_11"/>
<reference evidence="2" key="1">
    <citation type="journal article" date="2006" name="Proc. Natl. Acad. Sci. U.S.A.">
        <title>The complete genome of Rhodococcus sp. RHA1 provides insights into a catabolic powerhouse.</title>
        <authorList>
            <person name="McLeod M.P."/>
            <person name="Warren R.L."/>
            <person name="Hsiao W.W.L."/>
            <person name="Araki N."/>
            <person name="Myhre M."/>
            <person name="Fernandes C."/>
            <person name="Miyazawa D."/>
            <person name="Wong W."/>
            <person name="Lillquist A.L."/>
            <person name="Wang D."/>
            <person name="Dosanjh M."/>
            <person name="Hara H."/>
            <person name="Petrescu A."/>
            <person name="Morin R.D."/>
            <person name="Yang G."/>
            <person name="Stott J.M."/>
            <person name="Schein J.E."/>
            <person name="Shin H."/>
            <person name="Smailus D."/>
            <person name="Siddiqui A.S."/>
            <person name="Marra M.A."/>
            <person name="Jones S.J.M."/>
            <person name="Holt R."/>
            <person name="Brinkman F.S.L."/>
            <person name="Miyauchi K."/>
            <person name="Fukuda M."/>
            <person name="Davies J.E."/>
            <person name="Mohn W.W."/>
            <person name="Eltis L.D."/>
        </authorList>
    </citation>
    <scope>NUCLEOTIDE SEQUENCE [LARGE SCALE GENOMIC DNA]</scope>
    <source>
        <strain evidence="2">RHA1</strain>
    </source>
</reference>
<dbReference type="KEGG" id="rha:RHA1_ro10235"/>
<dbReference type="Proteomes" id="UP000008710">
    <property type="component" value="Plasmid pRHL2"/>
</dbReference>
<geneLocation type="plasmid" evidence="1 2">
    <name>pRHL2</name>
</geneLocation>
<organism evidence="1 2">
    <name type="scientific">Rhodococcus jostii (strain RHA1)</name>
    <dbReference type="NCBI Taxonomy" id="101510"/>
    <lineage>
        <taxon>Bacteria</taxon>
        <taxon>Bacillati</taxon>
        <taxon>Actinomycetota</taxon>
        <taxon>Actinomycetes</taxon>
        <taxon>Mycobacteriales</taxon>
        <taxon>Nocardiaceae</taxon>
        <taxon>Rhodococcus</taxon>
    </lineage>
</organism>
<accession>Q0RWA8</accession>
<sequence length="111" mass="12042">MSVQPAVWTTRRHQIWNTFPLSGFGVTGGDGHEEVVAPEFVRCDCGHFFSTSAARSLLPDAWHAVGPRVAPWELMVARAVYVYGHVGTCNGRRHAACRHCPGESALSPSAP</sequence>
<keyword evidence="1" id="KW-0614">Plasmid</keyword>
<protein>
    <submittedName>
        <fullName evidence="1">Uncharacterized protein</fullName>
    </submittedName>
</protein>
<dbReference type="EMBL" id="CP000433">
    <property type="protein sequence ID" value="ABH00428.1"/>
    <property type="molecule type" value="Genomic_DNA"/>
</dbReference>
<name>Q0RWA8_RHOJR</name>
<proteinExistence type="predicted"/>
<dbReference type="AlphaFoldDB" id="Q0RWA8"/>
<gene>
    <name evidence="1" type="ordered locus">RHA1_ro10235</name>
</gene>